<keyword evidence="1" id="KW-1133">Transmembrane helix</keyword>
<dbReference type="Proteomes" id="UP000176355">
    <property type="component" value="Unassembled WGS sequence"/>
</dbReference>
<sequence>MNLLPPKEKIENQRNYFYRFLAGLTGAVLASLLLGCGLLLPSYILIKAKQAELKANLVSLKNLRQADGGEKVYKILEAADQRVDFLLFQPAPSLTAAVKEILVRRPAGVKITGLTYHPQADAAGRSVAMALTGVAASREAIVAFVKELQTEPSFSSINVPVSSFAKGRNIEFSLTLVQNEK</sequence>
<name>A0A1G2P6R9_9BACT</name>
<gene>
    <name evidence="2" type="ORF">A3G03_00630</name>
</gene>
<comment type="caution">
    <text evidence="2">The sequence shown here is derived from an EMBL/GenBank/DDBJ whole genome shotgun (WGS) entry which is preliminary data.</text>
</comment>
<accession>A0A1G2P6R9</accession>
<dbReference type="Pfam" id="PF05137">
    <property type="entry name" value="PilN"/>
    <property type="match status" value="1"/>
</dbReference>
<dbReference type="InterPro" id="IPR007813">
    <property type="entry name" value="PilN"/>
</dbReference>
<dbReference type="STRING" id="1802333.A3G03_00630"/>
<dbReference type="EMBL" id="MHSL01000011">
    <property type="protein sequence ID" value="OHA44046.1"/>
    <property type="molecule type" value="Genomic_DNA"/>
</dbReference>
<evidence type="ECO:0000313" key="2">
    <source>
        <dbReference type="EMBL" id="OHA44046.1"/>
    </source>
</evidence>
<protein>
    <submittedName>
        <fullName evidence="2">Uncharacterized protein</fullName>
    </submittedName>
</protein>
<proteinExistence type="predicted"/>
<keyword evidence="1" id="KW-0472">Membrane</keyword>
<keyword evidence="1" id="KW-0812">Transmembrane</keyword>
<reference evidence="2 3" key="1">
    <citation type="journal article" date="2016" name="Nat. Commun.">
        <title>Thousands of microbial genomes shed light on interconnected biogeochemical processes in an aquifer system.</title>
        <authorList>
            <person name="Anantharaman K."/>
            <person name="Brown C.T."/>
            <person name="Hug L.A."/>
            <person name="Sharon I."/>
            <person name="Castelle C.J."/>
            <person name="Probst A.J."/>
            <person name="Thomas B.C."/>
            <person name="Singh A."/>
            <person name="Wilkins M.J."/>
            <person name="Karaoz U."/>
            <person name="Brodie E.L."/>
            <person name="Williams K.H."/>
            <person name="Hubbard S.S."/>
            <person name="Banfield J.F."/>
        </authorList>
    </citation>
    <scope>NUCLEOTIDE SEQUENCE [LARGE SCALE GENOMIC DNA]</scope>
</reference>
<dbReference type="AlphaFoldDB" id="A0A1G2P6R9"/>
<feature type="transmembrane region" description="Helical" evidence="1">
    <location>
        <begin position="20"/>
        <end position="46"/>
    </location>
</feature>
<evidence type="ECO:0000313" key="3">
    <source>
        <dbReference type="Proteomes" id="UP000176355"/>
    </source>
</evidence>
<evidence type="ECO:0000256" key="1">
    <source>
        <dbReference type="SAM" id="Phobius"/>
    </source>
</evidence>
<organism evidence="2 3">
    <name type="scientific">Candidatus Taylorbacteria bacterium RIFCSPLOWO2_12_FULL_44_15c</name>
    <dbReference type="NCBI Taxonomy" id="1802333"/>
    <lineage>
        <taxon>Bacteria</taxon>
        <taxon>Candidatus Tayloriibacteriota</taxon>
    </lineage>
</organism>